<dbReference type="OrthoDB" id="7942268at2"/>
<keyword evidence="2" id="KW-0808">Transferase</keyword>
<dbReference type="EMBL" id="FQZK01000005">
    <property type="protein sequence ID" value="SHJ34622.1"/>
    <property type="molecule type" value="Genomic_DNA"/>
</dbReference>
<feature type="domain" description="N-acetyltransferase" evidence="1">
    <location>
        <begin position="176"/>
        <end position="320"/>
    </location>
</feature>
<sequence>MTVAVSDLTVRPITGPEELPLFNRFPYLLNDEFAEDLADGRRRPAWMWLALDGGRPVGRLSFWASKPGDDPLLIDVFDVDDESAGLDRGAVLEHLLRTALAGTLPGGAVPPEFLRFVSAGWRSDPREHRAVTERMAAVESTGGSLLVERLRFQWDADGAPVRPGDRLRFRGIRDEQEMRDLMERALHGSLDAHHRHELAAKSPAEVVSAEFAEEFGHYSTPRSWWRIATLPDGEPVGFVLPARNAKHPIIGYIAVLPEHRGRGYIDDLLAEGTRVLVEEGGVTHVRAATDLGNTPMAAAFARAGYATISGVVDMVWDAPL</sequence>
<name>A0A1M6IJG5_9ACTN</name>
<dbReference type="SUPFAM" id="SSF55729">
    <property type="entry name" value="Acyl-CoA N-acyltransferases (Nat)"/>
    <property type="match status" value="1"/>
</dbReference>
<dbReference type="CDD" id="cd04301">
    <property type="entry name" value="NAT_SF"/>
    <property type="match status" value="1"/>
</dbReference>
<evidence type="ECO:0000313" key="2">
    <source>
        <dbReference type="EMBL" id="SHJ34622.1"/>
    </source>
</evidence>
<dbReference type="InterPro" id="IPR000182">
    <property type="entry name" value="GNAT_dom"/>
</dbReference>
<dbReference type="Pfam" id="PF00583">
    <property type="entry name" value="Acetyltransf_1"/>
    <property type="match status" value="1"/>
</dbReference>
<protein>
    <submittedName>
        <fullName evidence="2">Acetyltransferase (GNAT) family protein</fullName>
    </submittedName>
</protein>
<gene>
    <name evidence="2" type="ORF">SAMN05421803_105188</name>
</gene>
<keyword evidence="3" id="KW-1185">Reference proteome</keyword>
<organism evidence="2 3">
    <name type="scientific">Nocardiopsis flavescens</name>
    <dbReference type="NCBI Taxonomy" id="758803"/>
    <lineage>
        <taxon>Bacteria</taxon>
        <taxon>Bacillati</taxon>
        <taxon>Actinomycetota</taxon>
        <taxon>Actinomycetes</taxon>
        <taxon>Streptosporangiales</taxon>
        <taxon>Nocardiopsidaceae</taxon>
        <taxon>Nocardiopsis</taxon>
    </lineage>
</organism>
<dbReference type="PROSITE" id="PS51186">
    <property type="entry name" value="GNAT"/>
    <property type="match status" value="1"/>
</dbReference>
<dbReference type="InterPro" id="IPR016181">
    <property type="entry name" value="Acyl_CoA_acyltransferase"/>
</dbReference>
<dbReference type="Gene3D" id="3.40.630.30">
    <property type="match status" value="1"/>
</dbReference>
<evidence type="ECO:0000259" key="1">
    <source>
        <dbReference type="PROSITE" id="PS51186"/>
    </source>
</evidence>
<proteinExistence type="predicted"/>
<reference evidence="2 3" key="1">
    <citation type="submission" date="2016-11" db="EMBL/GenBank/DDBJ databases">
        <authorList>
            <person name="Jaros S."/>
            <person name="Januszkiewicz K."/>
            <person name="Wedrychowicz H."/>
        </authorList>
    </citation>
    <scope>NUCLEOTIDE SEQUENCE [LARGE SCALE GENOMIC DNA]</scope>
    <source>
        <strain evidence="2 3">CGMCC 4.5723</strain>
    </source>
</reference>
<accession>A0A1M6IJG5</accession>
<dbReference type="GO" id="GO:0016747">
    <property type="term" value="F:acyltransferase activity, transferring groups other than amino-acyl groups"/>
    <property type="evidence" value="ECO:0007669"/>
    <property type="project" value="InterPro"/>
</dbReference>
<dbReference type="AlphaFoldDB" id="A0A1M6IJG5"/>
<dbReference type="STRING" id="758803.SAMN05421803_105188"/>
<dbReference type="Proteomes" id="UP000184452">
    <property type="component" value="Unassembled WGS sequence"/>
</dbReference>
<evidence type="ECO:0000313" key="3">
    <source>
        <dbReference type="Proteomes" id="UP000184452"/>
    </source>
</evidence>
<dbReference type="RefSeq" id="WP_073378669.1">
    <property type="nucleotide sequence ID" value="NZ_FQZK01000005.1"/>
</dbReference>